<dbReference type="InterPro" id="IPR045851">
    <property type="entry name" value="AMP-bd_C_sf"/>
</dbReference>
<keyword evidence="6" id="KW-1185">Reference proteome</keyword>
<dbReference type="SUPFAM" id="SSF56801">
    <property type="entry name" value="Acetyl-CoA synthetase-like"/>
    <property type="match status" value="1"/>
</dbReference>
<evidence type="ECO:0000256" key="3">
    <source>
        <dbReference type="SAM" id="MobiDB-lite"/>
    </source>
</evidence>
<proteinExistence type="predicted"/>
<dbReference type="InterPro" id="IPR020845">
    <property type="entry name" value="AMP-binding_CS"/>
</dbReference>
<feature type="compositionally biased region" description="Low complexity" evidence="3">
    <location>
        <begin position="13"/>
        <end position="22"/>
    </location>
</feature>
<dbReference type="InterPro" id="IPR036736">
    <property type="entry name" value="ACP-like_sf"/>
</dbReference>
<keyword evidence="1" id="KW-0596">Phosphopantetheine</keyword>
<name>A0ABV9A6T1_9ACTN</name>
<dbReference type="PANTHER" id="PTHR45527">
    <property type="entry name" value="NONRIBOSOMAL PEPTIDE SYNTHETASE"/>
    <property type="match status" value="1"/>
</dbReference>
<evidence type="ECO:0000256" key="1">
    <source>
        <dbReference type="ARBA" id="ARBA00022450"/>
    </source>
</evidence>
<dbReference type="Proteomes" id="UP001595997">
    <property type="component" value="Unassembled WGS sequence"/>
</dbReference>
<dbReference type="Pfam" id="PF13193">
    <property type="entry name" value="AMP-binding_C"/>
    <property type="match status" value="1"/>
</dbReference>
<evidence type="ECO:0000256" key="2">
    <source>
        <dbReference type="ARBA" id="ARBA00022553"/>
    </source>
</evidence>
<dbReference type="RefSeq" id="WP_386445884.1">
    <property type="nucleotide sequence ID" value="NZ_JBHSFH010000005.1"/>
</dbReference>
<dbReference type="PANTHER" id="PTHR45527:SF1">
    <property type="entry name" value="FATTY ACID SYNTHASE"/>
    <property type="match status" value="1"/>
</dbReference>
<evidence type="ECO:0000313" key="6">
    <source>
        <dbReference type="Proteomes" id="UP001595997"/>
    </source>
</evidence>
<comment type="caution">
    <text evidence="5">The sequence shown here is derived from an EMBL/GenBank/DDBJ whole genome shotgun (WGS) entry which is preliminary data.</text>
</comment>
<dbReference type="InterPro" id="IPR025110">
    <property type="entry name" value="AMP-bd_C"/>
</dbReference>
<dbReference type="Gene3D" id="1.10.1200.10">
    <property type="entry name" value="ACP-like"/>
    <property type="match status" value="1"/>
</dbReference>
<feature type="domain" description="Carrier" evidence="4">
    <location>
        <begin position="529"/>
        <end position="604"/>
    </location>
</feature>
<dbReference type="InterPro" id="IPR042099">
    <property type="entry name" value="ANL_N_sf"/>
</dbReference>
<accession>A0ABV9A6T1</accession>
<dbReference type="PROSITE" id="PS50075">
    <property type="entry name" value="CARRIER"/>
    <property type="match status" value="1"/>
</dbReference>
<keyword evidence="2" id="KW-0597">Phosphoprotein</keyword>
<dbReference type="SMART" id="SM00823">
    <property type="entry name" value="PKS_PP"/>
    <property type="match status" value="1"/>
</dbReference>
<gene>
    <name evidence="5" type="ORF">ACFPA8_10670</name>
</gene>
<dbReference type="PROSITE" id="PS00455">
    <property type="entry name" value="AMP_BINDING"/>
    <property type="match status" value="1"/>
</dbReference>
<feature type="region of interest" description="Disordered" evidence="3">
    <location>
        <begin position="1"/>
        <end position="22"/>
    </location>
</feature>
<dbReference type="Gene3D" id="3.30.300.30">
    <property type="match status" value="1"/>
</dbReference>
<dbReference type="SUPFAM" id="SSF47336">
    <property type="entry name" value="ACP-like"/>
    <property type="match status" value="1"/>
</dbReference>
<dbReference type="NCBIfam" id="TIGR01733">
    <property type="entry name" value="AA-adenyl-dom"/>
    <property type="match status" value="1"/>
</dbReference>
<dbReference type="InterPro" id="IPR000873">
    <property type="entry name" value="AMP-dep_synth/lig_dom"/>
</dbReference>
<dbReference type="Gene3D" id="3.40.50.12780">
    <property type="entry name" value="N-terminal domain of ligase-like"/>
    <property type="match status" value="1"/>
</dbReference>
<reference evidence="6" key="1">
    <citation type="journal article" date="2019" name="Int. J. Syst. Evol. Microbiol.">
        <title>The Global Catalogue of Microorganisms (GCM) 10K type strain sequencing project: providing services to taxonomists for standard genome sequencing and annotation.</title>
        <authorList>
            <consortium name="The Broad Institute Genomics Platform"/>
            <consortium name="The Broad Institute Genome Sequencing Center for Infectious Disease"/>
            <person name="Wu L."/>
            <person name="Ma J."/>
        </authorList>
    </citation>
    <scope>NUCLEOTIDE SEQUENCE [LARGE SCALE GENOMIC DNA]</scope>
    <source>
        <strain evidence="6">CGMCC 4.7357</strain>
    </source>
</reference>
<evidence type="ECO:0000313" key="5">
    <source>
        <dbReference type="EMBL" id="MFC4494595.1"/>
    </source>
</evidence>
<protein>
    <submittedName>
        <fullName evidence="5">Amino acid adenylation domain-containing protein</fullName>
    </submittedName>
</protein>
<dbReference type="CDD" id="cd05930">
    <property type="entry name" value="A_NRPS"/>
    <property type="match status" value="1"/>
</dbReference>
<dbReference type="InterPro" id="IPR010071">
    <property type="entry name" value="AA_adenyl_dom"/>
</dbReference>
<dbReference type="Pfam" id="PF00550">
    <property type="entry name" value="PP-binding"/>
    <property type="match status" value="1"/>
</dbReference>
<dbReference type="InterPro" id="IPR020806">
    <property type="entry name" value="PKS_PP-bd"/>
</dbReference>
<sequence length="607" mass="64161">MTHPATTTPPPASTTDATTTADATTTETIAEAFTRTARDNAAHEALSDGETILTYGELDARSNRIARVLRERGLTPGEHVGVHFDRGPATYQVFLGILKAGLVVVPFNPRHPTEHTARMWHVAAPSLTVTGAGAADGIPPGSCVPLDSLLHDAAAASDAPVPCEVDTQAPAFLLFSSGSTGEPKGVVIAHRGIARVSRHLTGFTPGPGDRFLQLAQPTFAASTTDIWTCLLRGGRLTVAPQDVPQLGDLARLVERERISVLNLSVDLFNLLVEHHPQVVAQVRSVIVSGDFPSARHIGQALDALQDGDLFNAFGCTENSALTAVHKVTQEDLSTAEIPVGHPMPAVEMTVRTQTLEPCPPGEIGELCIAGDGVALGYHGDPQLTERKFVHHEGRRLLRTGDLAKLTGDGEIVLAGRTDQMVKVRGFRVEPRHVEMAAETVHGVAQAVAQAVPGDGAADRLALWCVPAPGHGLVERDLLEELRGRLPDYMVPSAVLVLDAFPLNANGKIDRKELSARLAACTTRHSRGGTKQDTLATVVASTLADVRGGEEIGLDEGLLESGLTSLDLMALGARLEDVAGIPLAPGELVEAGTVRGVADLIRTKRGRD</sequence>
<dbReference type="InterPro" id="IPR009081">
    <property type="entry name" value="PP-bd_ACP"/>
</dbReference>
<dbReference type="Pfam" id="PF00501">
    <property type="entry name" value="AMP-binding"/>
    <property type="match status" value="1"/>
</dbReference>
<evidence type="ECO:0000259" key="4">
    <source>
        <dbReference type="PROSITE" id="PS50075"/>
    </source>
</evidence>
<organism evidence="5 6">
    <name type="scientific">Streptomyces ovatisporus</name>
    <dbReference type="NCBI Taxonomy" id="1128682"/>
    <lineage>
        <taxon>Bacteria</taxon>
        <taxon>Bacillati</taxon>
        <taxon>Actinomycetota</taxon>
        <taxon>Actinomycetes</taxon>
        <taxon>Kitasatosporales</taxon>
        <taxon>Streptomycetaceae</taxon>
        <taxon>Streptomyces</taxon>
    </lineage>
</organism>
<dbReference type="EMBL" id="JBHSFH010000005">
    <property type="protein sequence ID" value="MFC4494595.1"/>
    <property type="molecule type" value="Genomic_DNA"/>
</dbReference>